<accession>A0AAN9BD23</accession>
<keyword evidence="4" id="KW-0472">Membrane</keyword>
<evidence type="ECO:0000313" key="7">
    <source>
        <dbReference type="Proteomes" id="UP001374579"/>
    </source>
</evidence>
<feature type="compositionally biased region" description="Low complexity" evidence="3">
    <location>
        <begin position="560"/>
        <end position="578"/>
    </location>
</feature>
<evidence type="ECO:0000256" key="2">
    <source>
        <dbReference type="PROSITE-ProRule" id="PRU00124"/>
    </source>
</evidence>
<evidence type="ECO:0000313" key="6">
    <source>
        <dbReference type="EMBL" id="KAK7102816.1"/>
    </source>
</evidence>
<dbReference type="InterPro" id="IPR042333">
    <property type="entry name" value="LRAD2/Mig-13-like"/>
</dbReference>
<organism evidence="6 7">
    <name type="scientific">Littorina saxatilis</name>
    <dbReference type="NCBI Taxonomy" id="31220"/>
    <lineage>
        <taxon>Eukaryota</taxon>
        <taxon>Metazoa</taxon>
        <taxon>Spiralia</taxon>
        <taxon>Lophotrochozoa</taxon>
        <taxon>Mollusca</taxon>
        <taxon>Gastropoda</taxon>
        <taxon>Caenogastropoda</taxon>
        <taxon>Littorinimorpha</taxon>
        <taxon>Littorinoidea</taxon>
        <taxon>Littorinidae</taxon>
        <taxon>Littorina</taxon>
    </lineage>
</organism>
<reference evidence="6 7" key="1">
    <citation type="submission" date="2024-02" db="EMBL/GenBank/DDBJ databases">
        <title>Chromosome-scale genome assembly of the rough periwinkle Littorina saxatilis.</title>
        <authorList>
            <person name="De Jode A."/>
            <person name="Faria R."/>
            <person name="Formenti G."/>
            <person name="Sims Y."/>
            <person name="Smith T.P."/>
            <person name="Tracey A."/>
            <person name="Wood J.M.D."/>
            <person name="Zagrodzka Z.B."/>
            <person name="Johannesson K."/>
            <person name="Butlin R.K."/>
            <person name="Leder E.H."/>
        </authorList>
    </citation>
    <scope>NUCLEOTIDE SEQUENCE [LARGE SCALE GENOMIC DNA]</scope>
    <source>
        <strain evidence="6">Snail1</strain>
        <tissue evidence="6">Muscle</tissue>
    </source>
</reference>
<comment type="caution">
    <text evidence="6">The sequence shown here is derived from an EMBL/GenBank/DDBJ whole genome shotgun (WGS) entry which is preliminary data.</text>
</comment>
<keyword evidence="7" id="KW-1185">Reference proteome</keyword>
<dbReference type="CDD" id="cd00112">
    <property type="entry name" value="LDLa"/>
    <property type="match status" value="1"/>
</dbReference>
<feature type="chain" id="PRO_5042927913" description="CUB domain-containing protein" evidence="5">
    <location>
        <begin position="24"/>
        <end position="641"/>
    </location>
</feature>
<dbReference type="CDD" id="cd12087">
    <property type="entry name" value="TM_EGFR-like"/>
    <property type="match status" value="1"/>
</dbReference>
<protein>
    <recommendedName>
        <fullName evidence="8">CUB domain-containing protein</fullName>
    </recommendedName>
</protein>
<evidence type="ECO:0000256" key="1">
    <source>
        <dbReference type="ARBA" id="ARBA00023157"/>
    </source>
</evidence>
<evidence type="ECO:0000256" key="5">
    <source>
        <dbReference type="SAM" id="SignalP"/>
    </source>
</evidence>
<feature type="compositionally biased region" description="Polar residues" evidence="3">
    <location>
        <begin position="499"/>
        <end position="509"/>
    </location>
</feature>
<feature type="signal peptide" evidence="5">
    <location>
        <begin position="1"/>
        <end position="23"/>
    </location>
</feature>
<feature type="compositionally biased region" description="Low complexity" evidence="3">
    <location>
        <begin position="467"/>
        <end position="483"/>
    </location>
</feature>
<dbReference type="PROSITE" id="PS50068">
    <property type="entry name" value="LDLRA_2"/>
    <property type="match status" value="1"/>
</dbReference>
<dbReference type="PANTHER" id="PTHR24652">
    <property type="entry name" value="LOW-DENSITY LIPOPROTEIN RECEPTOR CLASS A DOMAIN-CONTAINING PROTEIN 2"/>
    <property type="match status" value="1"/>
</dbReference>
<evidence type="ECO:0000256" key="3">
    <source>
        <dbReference type="SAM" id="MobiDB-lite"/>
    </source>
</evidence>
<evidence type="ECO:0008006" key="8">
    <source>
        <dbReference type="Google" id="ProtNLM"/>
    </source>
</evidence>
<sequence>MCRLWRSLLLVLVVLSLTENTTALTPLVHMTNKCHKTVHVNESLVLDLTEDLKADRVLVGHLSCVLTLQAPPGARLYLHVLQLAISDKAEMPDRLHLYGVSSSGRETRLTPSMGLYGVLERPFLIYNTAGIIVPDFRSAGPGMRLDYQGKPTVIYRGFRVLVTVFYSPMDDGSCRQGTFYCPYAGTCIPSAVRCDSLPNCGLDDSTDEKSCQREDIVTNLMEEYATKTAIIAGVTGILVFLGVAALVLLFLIRYHRIKDRRDTDQSMHFTSRGGGACKYRNETDLTRLYAPPSYEDVMIPNDKDEFHHRVQYPNSDPPPTYSAAVATLVHQEGNDSSEDERDKSRGSKHRPARAQPEDRPPSFELERLRGACADGSEEDVRMHGTWPSDTDEEDEVKERRKKKGGKGKGKSRRCPEGDYSTKASRLADVGGKKRSSADPPLYENTRLESSPLITPPPHSCSPHENHTSSPSSESPSDSSPSHGPSRDVTNGLGGEAVSETESQQLNSSKRNSRTESNSPGGSSSSIHSPSPAKNPLSEEADKVVCSEGSSPSADRKSLRHSPSSSPPTDSKSPHHSPSITPVHAKCSSRTQSDDSLHMKSGAETNGLNGDSFVDLNPAVKKVQHHENGMENGAHVTLATAE</sequence>
<feature type="transmembrane region" description="Helical" evidence="4">
    <location>
        <begin position="229"/>
        <end position="252"/>
    </location>
</feature>
<dbReference type="Proteomes" id="UP001374579">
    <property type="component" value="Unassembled WGS sequence"/>
</dbReference>
<comment type="caution">
    <text evidence="2">Lacks conserved residue(s) required for the propagation of feature annotation.</text>
</comment>
<gene>
    <name evidence="6" type="ORF">V1264_020988</name>
</gene>
<dbReference type="SUPFAM" id="SSF57424">
    <property type="entry name" value="LDL receptor-like module"/>
    <property type="match status" value="1"/>
</dbReference>
<keyword evidence="1" id="KW-1015">Disulfide bond</keyword>
<dbReference type="SMART" id="SM00192">
    <property type="entry name" value="LDLa"/>
    <property type="match status" value="1"/>
</dbReference>
<dbReference type="PANTHER" id="PTHR24652:SF69">
    <property type="entry name" value="CUB DOMAIN-CONTAINING PROTEIN"/>
    <property type="match status" value="1"/>
</dbReference>
<feature type="region of interest" description="Disordered" evidence="3">
    <location>
        <begin position="331"/>
        <end position="641"/>
    </location>
</feature>
<name>A0AAN9BD23_9CAEN</name>
<keyword evidence="4" id="KW-0812">Transmembrane</keyword>
<feature type="compositionally biased region" description="Basic and acidic residues" evidence="3">
    <location>
        <begin position="355"/>
        <end position="369"/>
    </location>
</feature>
<dbReference type="InterPro" id="IPR002172">
    <property type="entry name" value="LDrepeatLR_classA_rpt"/>
</dbReference>
<dbReference type="InterPro" id="IPR036055">
    <property type="entry name" value="LDL_receptor-like_sf"/>
</dbReference>
<dbReference type="Gene3D" id="4.10.400.10">
    <property type="entry name" value="Low-density Lipoprotein Receptor"/>
    <property type="match status" value="1"/>
</dbReference>
<dbReference type="AlphaFoldDB" id="A0AAN9BD23"/>
<keyword evidence="5" id="KW-0732">Signal</keyword>
<dbReference type="EMBL" id="JBAMIC010000010">
    <property type="protein sequence ID" value="KAK7102816.1"/>
    <property type="molecule type" value="Genomic_DNA"/>
</dbReference>
<feature type="compositionally biased region" description="Low complexity" evidence="3">
    <location>
        <begin position="516"/>
        <end position="531"/>
    </location>
</feature>
<keyword evidence="4" id="KW-1133">Transmembrane helix</keyword>
<feature type="compositionally biased region" description="Basic residues" evidence="3">
    <location>
        <begin position="399"/>
        <end position="412"/>
    </location>
</feature>
<evidence type="ECO:0000256" key="4">
    <source>
        <dbReference type="SAM" id="Phobius"/>
    </source>
</evidence>
<proteinExistence type="predicted"/>